<evidence type="ECO:0000313" key="2">
    <source>
        <dbReference type="Proteomes" id="UP001597227"/>
    </source>
</evidence>
<organism evidence="1 2">
    <name type="scientific">Fredinandcohnia salidurans</name>
    <dbReference type="NCBI Taxonomy" id="2595041"/>
    <lineage>
        <taxon>Bacteria</taxon>
        <taxon>Bacillati</taxon>
        <taxon>Bacillota</taxon>
        <taxon>Bacilli</taxon>
        <taxon>Bacillales</taxon>
        <taxon>Bacillaceae</taxon>
        <taxon>Fredinandcohnia</taxon>
    </lineage>
</organism>
<reference evidence="2" key="1">
    <citation type="journal article" date="2019" name="Int. J. Syst. Evol. Microbiol.">
        <title>The Global Catalogue of Microorganisms (GCM) 10K type strain sequencing project: providing services to taxonomists for standard genome sequencing and annotation.</title>
        <authorList>
            <consortium name="The Broad Institute Genomics Platform"/>
            <consortium name="The Broad Institute Genome Sequencing Center for Infectious Disease"/>
            <person name="Wu L."/>
            <person name="Ma J."/>
        </authorList>
    </citation>
    <scope>NUCLEOTIDE SEQUENCE [LARGE SCALE GENOMIC DNA]</scope>
    <source>
        <strain evidence="2">CCUG 15531</strain>
    </source>
</reference>
<gene>
    <name evidence="1" type="ORF">ACFSFW_01595</name>
</gene>
<evidence type="ECO:0000313" key="1">
    <source>
        <dbReference type="EMBL" id="MFD1777375.1"/>
    </source>
</evidence>
<dbReference type="Proteomes" id="UP001597227">
    <property type="component" value="Unassembled WGS sequence"/>
</dbReference>
<name>A0ABW4MHR0_9BACI</name>
<protein>
    <submittedName>
        <fullName evidence="1">Uncharacterized protein</fullName>
    </submittedName>
</protein>
<dbReference type="RefSeq" id="WP_304219024.1">
    <property type="nucleotide sequence ID" value="NZ_JBHUEK010000004.1"/>
</dbReference>
<sequence>MANGFSTKQYSNTNVEEVKRLNANSGLSYNEALQLLAKQYNEQKKPK</sequence>
<comment type="caution">
    <text evidence="1">The sequence shown here is derived from an EMBL/GenBank/DDBJ whole genome shotgun (WGS) entry which is preliminary data.</text>
</comment>
<proteinExistence type="predicted"/>
<accession>A0ABW4MHR0</accession>
<keyword evidence="2" id="KW-1185">Reference proteome</keyword>
<dbReference type="EMBL" id="JBHUEK010000004">
    <property type="protein sequence ID" value="MFD1777375.1"/>
    <property type="molecule type" value="Genomic_DNA"/>
</dbReference>